<dbReference type="InterPro" id="IPR023170">
    <property type="entry name" value="HhH_base_excis_C"/>
</dbReference>
<dbReference type="AlphaFoldDB" id="A0A061AZ35"/>
<evidence type="ECO:0000256" key="10">
    <source>
        <dbReference type="ARBA" id="ARBA00023295"/>
    </source>
</evidence>
<keyword evidence="6" id="KW-0234">DNA repair</keyword>
<evidence type="ECO:0000313" key="14">
    <source>
        <dbReference type="EMBL" id="CDR42931.1"/>
    </source>
</evidence>
<protein>
    <recommendedName>
        <fullName evidence="3">DNA-(apurinic or apyrimidinic site) lyase</fullName>
        <ecNumber evidence="3">4.2.99.18</ecNumber>
    </recommendedName>
</protein>
<dbReference type="GO" id="GO:0006285">
    <property type="term" value="P:base-excision repair, AP site formation"/>
    <property type="evidence" value="ECO:0007669"/>
    <property type="project" value="TreeGrafter"/>
</dbReference>
<dbReference type="GO" id="GO:0005634">
    <property type="term" value="C:nucleus"/>
    <property type="evidence" value="ECO:0007669"/>
    <property type="project" value="UniProtKB-SubCell"/>
</dbReference>
<sequence>MSCLATPLRHLALSRQQLSLKTVCLSGQSFRWHRCTPITATADAPHTADSEEWALAHAGRTLVLRQDDSGIYYRALYPFAPPHAAYIADLASDTSTPLLRTYFQLDVDLDSLHRQWARDDPKFRRKIELDTEKRLEGIRVLKQDEWETLVSFICSANNNIARITLMVNRLCAALGSPLPHPSHFTPSCVHSTSSSIPASPAPAPNDSSLFSFPPPQALADESRIDPLLRQLGFGYRAPFIPSTAQTLLSTSSSLNLSPESYLASLNRAQFTREGKGIAEAREKLVAFKGVGRKVADCVLLFGMGWNELVPVDTHVFQIAVRDYSFPSPRSASLTPALHDRVSSFLASKWGPYAGWAQQVLFFADLKSSAAGAEKVTKVEVKEQQQEEEEEEDEGRKRKLTFEEEVQALMADPTIKRRRSGAAKGVKVERAVVVDTKVKRPRKARKAVKKEEEEVEVDVEIEAAVKREGEDQARLVDVKTEQLVAASGVGLAGGA</sequence>
<feature type="region of interest" description="Disordered" evidence="12">
    <location>
        <begin position="378"/>
        <end position="397"/>
    </location>
</feature>
<comment type="similarity">
    <text evidence="2">Belongs to the type-1 OGG1 family.</text>
</comment>
<dbReference type="PANTHER" id="PTHR10242">
    <property type="entry name" value="8-OXOGUANINE DNA GLYCOSYLASE"/>
    <property type="match status" value="1"/>
</dbReference>
<evidence type="ECO:0000256" key="2">
    <source>
        <dbReference type="ARBA" id="ARBA00010679"/>
    </source>
</evidence>
<evidence type="ECO:0000256" key="7">
    <source>
        <dbReference type="ARBA" id="ARBA00023239"/>
    </source>
</evidence>
<dbReference type="OrthoDB" id="238681at2759"/>
<dbReference type="GO" id="GO:0140078">
    <property type="term" value="F:class I DNA-(apurinic or apyrimidinic site) endonuclease activity"/>
    <property type="evidence" value="ECO:0007669"/>
    <property type="project" value="UniProtKB-EC"/>
</dbReference>
<dbReference type="EC" id="4.2.99.18" evidence="3"/>
<keyword evidence="8" id="KW-0539">Nucleus</keyword>
<dbReference type="GO" id="GO:0006289">
    <property type="term" value="P:nucleotide-excision repair"/>
    <property type="evidence" value="ECO:0007669"/>
    <property type="project" value="InterPro"/>
</dbReference>
<evidence type="ECO:0000256" key="9">
    <source>
        <dbReference type="ARBA" id="ARBA00023268"/>
    </source>
</evidence>
<proteinExistence type="inferred from homology"/>
<dbReference type="FunFam" id="1.10.1670.10:FF:000005">
    <property type="entry name" value="N-glycosylase/DNA lyase OGG1"/>
    <property type="match status" value="1"/>
</dbReference>
<dbReference type="Gene3D" id="1.10.1670.10">
    <property type="entry name" value="Helix-hairpin-Helix base-excision DNA repair enzymes (C-terminal)"/>
    <property type="match status" value="1"/>
</dbReference>
<feature type="compositionally biased region" description="Low complexity" evidence="12">
    <location>
        <begin position="191"/>
        <end position="208"/>
    </location>
</feature>
<feature type="region of interest" description="Disordered" evidence="12">
    <location>
        <begin position="189"/>
        <end position="212"/>
    </location>
</feature>
<dbReference type="Pfam" id="PF07934">
    <property type="entry name" value="OGG_N"/>
    <property type="match status" value="1"/>
</dbReference>
<dbReference type="PANTHER" id="PTHR10242:SF2">
    <property type="entry name" value="N-GLYCOSYLASE_DNA LYASE"/>
    <property type="match status" value="1"/>
</dbReference>
<organism evidence="14">
    <name type="scientific">Rhodotorula toruloides</name>
    <name type="common">Yeast</name>
    <name type="synonym">Rhodosporidium toruloides</name>
    <dbReference type="NCBI Taxonomy" id="5286"/>
    <lineage>
        <taxon>Eukaryota</taxon>
        <taxon>Fungi</taxon>
        <taxon>Dikarya</taxon>
        <taxon>Basidiomycota</taxon>
        <taxon>Pucciniomycotina</taxon>
        <taxon>Microbotryomycetes</taxon>
        <taxon>Sporidiobolales</taxon>
        <taxon>Sporidiobolaceae</taxon>
        <taxon>Rhodotorula</taxon>
    </lineage>
</organism>
<dbReference type="InterPro" id="IPR012904">
    <property type="entry name" value="OGG_N"/>
</dbReference>
<evidence type="ECO:0000256" key="11">
    <source>
        <dbReference type="ARBA" id="ARBA00044632"/>
    </source>
</evidence>
<dbReference type="GO" id="GO:0003684">
    <property type="term" value="F:damaged DNA binding"/>
    <property type="evidence" value="ECO:0007669"/>
    <property type="project" value="InterPro"/>
</dbReference>
<dbReference type="GO" id="GO:0034039">
    <property type="term" value="F:8-oxo-7,8-dihydroguanine DNA N-glycosylase activity"/>
    <property type="evidence" value="ECO:0007669"/>
    <property type="project" value="TreeGrafter"/>
</dbReference>
<evidence type="ECO:0000256" key="3">
    <source>
        <dbReference type="ARBA" id="ARBA00012720"/>
    </source>
</evidence>
<evidence type="ECO:0000256" key="8">
    <source>
        <dbReference type="ARBA" id="ARBA00023242"/>
    </source>
</evidence>
<comment type="subcellular location">
    <subcellularLocation>
        <location evidence="1">Nucleus</location>
    </subcellularLocation>
</comment>
<keyword evidence="4" id="KW-0227">DNA damage</keyword>
<dbReference type="Pfam" id="PF00730">
    <property type="entry name" value="HhH-GPD"/>
    <property type="match status" value="1"/>
</dbReference>
<dbReference type="EMBL" id="LK052942">
    <property type="protein sequence ID" value="CDR42931.1"/>
    <property type="molecule type" value="Genomic_DNA"/>
</dbReference>
<accession>A0A061AZ35</accession>
<dbReference type="SUPFAM" id="SSF48150">
    <property type="entry name" value="DNA-glycosylase"/>
    <property type="match status" value="1"/>
</dbReference>
<dbReference type="SMART" id="SM00478">
    <property type="entry name" value="ENDO3c"/>
    <property type="match status" value="1"/>
</dbReference>
<evidence type="ECO:0000256" key="5">
    <source>
        <dbReference type="ARBA" id="ARBA00022801"/>
    </source>
</evidence>
<keyword evidence="5" id="KW-0378">Hydrolase</keyword>
<gene>
    <name evidence="14" type="ORF">RHTO0S_07e05622g</name>
</gene>
<dbReference type="Gene3D" id="3.30.310.40">
    <property type="match status" value="1"/>
</dbReference>
<evidence type="ECO:0000256" key="12">
    <source>
        <dbReference type="SAM" id="MobiDB-lite"/>
    </source>
</evidence>
<keyword evidence="7" id="KW-0456">Lyase</keyword>
<feature type="domain" description="HhH-GPD" evidence="13">
    <location>
        <begin position="154"/>
        <end position="358"/>
    </location>
</feature>
<keyword evidence="9" id="KW-0511">Multifunctional enzyme</keyword>
<dbReference type="InterPro" id="IPR052054">
    <property type="entry name" value="Oxidative_DNA_repair_enzyme"/>
</dbReference>
<keyword evidence="10" id="KW-0326">Glycosidase</keyword>
<dbReference type="Gene3D" id="1.10.340.30">
    <property type="entry name" value="Hypothetical protein, domain 2"/>
    <property type="match status" value="1"/>
</dbReference>
<dbReference type="InterPro" id="IPR011257">
    <property type="entry name" value="DNA_glycosylase"/>
</dbReference>
<reference evidence="14" key="1">
    <citation type="journal article" date="2014" name="Genome Announc.">
        <title>Draft genome sequence of Rhodosporidium toruloides CECT1137, an oleaginous yeast of biotechnological interest.</title>
        <authorList>
            <person name="Morin N."/>
            <person name="Calcas X."/>
            <person name="Devillers H."/>
            <person name="Durrens P."/>
            <person name="Sherman D.J."/>
            <person name="Nicaud J.-M."/>
            <person name="Neuveglise C."/>
        </authorList>
    </citation>
    <scope>NUCLEOTIDE SEQUENCE</scope>
    <source>
        <strain evidence="14">CECT1137</strain>
    </source>
</reference>
<evidence type="ECO:0000256" key="4">
    <source>
        <dbReference type="ARBA" id="ARBA00022763"/>
    </source>
</evidence>
<evidence type="ECO:0000256" key="6">
    <source>
        <dbReference type="ARBA" id="ARBA00023204"/>
    </source>
</evidence>
<name>A0A061AZ35_RHOTO</name>
<dbReference type="SUPFAM" id="SSF55945">
    <property type="entry name" value="TATA-box binding protein-like"/>
    <property type="match status" value="1"/>
</dbReference>
<evidence type="ECO:0000256" key="1">
    <source>
        <dbReference type="ARBA" id="ARBA00004123"/>
    </source>
</evidence>
<dbReference type="CDD" id="cd00056">
    <property type="entry name" value="ENDO3c"/>
    <property type="match status" value="1"/>
</dbReference>
<evidence type="ECO:0000259" key="13">
    <source>
        <dbReference type="SMART" id="SM00478"/>
    </source>
</evidence>
<comment type="catalytic activity">
    <reaction evidence="11">
        <text>2'-deoxyribonucleotide-(2'-deoxyribose 5'-phosphate)-2'-deoxyribonucleotide-DNA = a 3'-end 2'-deoxyribonucleotide-(2,3-dehydro-2,3-deoxyribose 5'-phosphate)-DNA + a 5'-end 5'-phospho-2'-deoxyribonucleoside-DNA + H(+)</text>
        <dbReference type="Rhea" id="RHEA:66592"/>
        <dbReference type="Rhea" id="RHEA-COMP:13180"/>
        <dbReference type="Rhea" id="RHEA-COMP:16897"/>
        <dbReference type="Rhea" id="RHEA-COMP:17067"/>
        <dbReference type="ChEBI" id="CHEBI:15378"/>
        <dbReference type="ChEBI" id="CHEBI:136412"/>
        <dbReference type="ChEBI" id="CHEBI:157695"/>
        <dbReference type="ChEBI" id="CHEBI:167181"/>
        <dbReference type="EC" id="4.2.99.18"/>
    </reaction>
</comment>
<dbReference type="InterPro" id="IPR003265">
    <property type="entry name" value="HhH-GPD_domain"/>
</dbReference>